<keyword evidence="3" id="KW-1185">Reference proteome</keyword>
<comment type="caution">
    <text evidence="2">The sequence shown here is derived from an EMBL/GenBank/DDBJ whole genome shotgun (WGS) entry which is preliminary data.</text>
</comment>
<dbReference type="PANTHER" id="PTHR30217:SF10">
    <property type="entry name" value="23S RRNA 5-HYDROXYCYTIDINE C2501 SYNTHASE"/>
    <property type="match status" value="1"/>
</dbReference>
<dbReference type="OrthoDB" id="9807498at2"/>
<dbReference type="EMBL" id="AEGR01000076">
    <property type="protein sequence ID" value="EGI76232.1"/>
    <property type="molecule type" value="Genomic_DNA"/>
</dbReference>
<sequence>MPSRLAQHLELLAPARDAAIGIEAINHGADAVYIGGPSFGARDKAGNPIGEIERLCNHAHRYGARIFITLNTILRDDELEGARRMAWDVWNAGADALIVQDMGLTMLDLPPIQLHASTQTDIRTPEKARFLQDAGFSQMVLARELTLQQIQAIRAEARDATLEFFIHGALCVAYSGQCFISHAVTGRSANRGSCSQECRQPWTVTDSQNRIVAHDKHVLSLKDNDQSANLEALVDAGIRSFKIEGRYKDMATIKNVTAHYRQLLDQLLERRPEFAASSDGHCRYTFAPDPERGFNRGGTDYFVNGRREDIGAFDTPKHAGIAIGHVTRVNADSFDVELNSAELALNNGDALTWWDRQGELRGVPVNVAQSLGGRLWRVFPNLAAAKEGKAVSTALLKDLRKDAEISRNRDMAWERLLDKKSAERLIPVTLTLKETVGGFTLTLSDGQHSASAQLQHPHEAAKDAARAEATLREHLGKLGGTLFEADAQNITLELSQPWFIPASLLNALRRDAVAALEAARASAWERLPKTKPVEPPVPYPEDTLSYLANVYNSQAAAFYARHGVKVIDAAYESHEELGEASLMITKHCVRFSLSLCPKQAKGVTGVQGTVRAEPMTITQGKEKFTLRFDCKPCEMHVVGKIKPSVIKQQAREVPLTFYRTRPGVSV</sequence>
<dbReference type="PANTHER" id="PTHR30217">
    <property type="entry name" value="PEPTIDASE U32 FAMILY"/>
    <property type="match status" value="1"/>
</dbReference>
<dbReference type="InterPro" id="IPR001539">
    <property type="entry name" value="Peptidase_U32"/>
</dbReference>
<dbReference type="InterPro" id="IPR051454">
    <property type="entry name" value="RNA/ubiquinone_mod_enzymes"/>
</dbReference>
<dbReference type="InterPro" id="IPR020988">
    <property type="entry name" value="Pept_U32_collagenase"/>
</dbReference>
<gene>
    <name evidence="2" type="ORF">HGR_12262</name>
</gene>
<accession>F3KVG5</accession>
<dbReference type="Pfam" id="PF01136">
    <property type="entry name" value="Peptidase_U32"/>
    <property type="match status" value="1"/>
</dbReference>
<dbReference type="AlphaFoldDB" id="F3KVG5"/>
<name>F3KVG5_9BURK</name>
<evidence type="ECO:0000313" key="3">
    <source>
        <dbReference type="Proteomes" id="UP000016368"/>
    </source>
</evidence>
<dbReference type="RefSeq" id="WP_006298535.1">
    <property type="nucleotide sequence ID" value="NZ_AEGR01000076.1"/>
</dbReference>
<dbReference type="Proteomes" id="UP000016368">
    <property type="component" value="Unassembled WGS sequence"/>
</dbReference>
<protein>
    <submittedName>
        <fullName evidence="2">Peptidase U32</fullName>
    </submittedName>
</protein>
<dbReference type="eggNOG" id="COG0826">
    <property type="taxonomic scope" value="Bacteria"/>
</dbReference>
<dbReference type="Pfam" id="PF12392">
    <property type="entry name" value="DUF3656"/>
    <property type="match status" value="1"/>
</dbReference>
<reference evidence="2 3" key="1">
    <citation type="journal article" date="2011" name="EMBO J.">
        <title>Structural diversity of bacterial flagellar motors.</title>
        <authorList>
            <person name="Chen S."/>
            <person name="Beeby M."/>
            <person name="Murphy G.E."/>
            <person name="Leadbetter J.R."/>
            <person name="Hendrixson D.R."/>
            <person name="Briegel A."/>
            <person name="Li Z."/>
            <person name="Shi J."/>
            <person name="Tocheva E.I."/>
            <person name="Muller A."/>
            <person name="Dobro M.J."/>
            <person name="Jensen G.J."/>
        </authorList>
    </citation>
    <scope>NUCLEOTIDE SEQUENCE [LARGE SCALE GENOMIC DNA]</scope>
    <source>
        <strain evidence="2 3">ATCC 19624</strain>
    </source>
</reference>
<proteinExistence type="predicted"/>
<dbReference type="STRING" id="887062.HGR_12262"/>
<feature type="domain" description="Peptidase U32 collagenase" evidence="1">
    <location>
        <begin position="407"/>
        <end position="520"/>
    </location>
</feature>
<evidence type="ECO:0000313" key="2">
    <source>
        <dbReference type="EMBL" id="EGI76232.1"/>
    </source>
</evidence>
<dbReference type="PROSITE" id="PS01276">
    <property type="entry name" value="PEPTIDASE_U32"/>
    <property type="match status" value="1"/>
</dbReference>
<evidence type="ECO:0000259" key="1">
    <source>
        <dbReference type="Pfam" id="PF12392"/>
    </source>
</evidence>
<organism evidence="2 3">
    <name type="scientific">Hylemonella gracilis ATCC 19624</name>
    <dbReference type="NCBI Taxonomy" id="887062"/>
    <lineage>
        <taxon>Bacteria</taxon>
        <taxon>Pseudomonadati</taxon>
        <taxon>Pseudomonadota</taxon>
        <taxon>Betaproteobacteria</taxon>
        <taxon>Burkholderiales</taxon>
        <taxon>Comamonadaceae</taxon>
        <taxon>Hylemonella</taxon>
    </lineage>
</organism>